<organism evidence="10">
    <name type="scientific">hydrothermal vent metagenome</name>
    <dbReference type="NCBI Taxonomy" id="652676"/>
    <lineage>
        <taxon>unclassified sequences</taxon>
        <taxon>metagenomes</taxon>
        <taxon>ecological metagenomes</taxon>
    </lineage>
</organism>
<dbReference type="AlphaFoldDB" id="A0A1W1DHH1"/>
<dbReference type="PROSITE" id="PS01136">
    <property type="entry name" value="UPF0034"/>
    <property type="match status" value="1"/>
</dbReference>
<evidence type="ECO:0000259" key="9">
    <source>
        <dbReference type="Pfam" id="PF01207"/>
    </source>
</evidence>
<comment type="cofactor">
    <cofactor evidence="1">
        <name>FMN</name>
        <dbReference type="ChEBI" id="CHEBI:58210"/>
    </cofactor>
</comment>
<name>A0A1W1DHH1_9ZZZZ</name>
<evidence type="ECO:0000256" key="3">
    <source>
        <dbReference type="ARBA" id="ARBA00022630"/>
    </source>
</evidence>
<dbReference type="PANTHER" id="PTHR42907:SF1">
    <property type="entry name" value="FMN-LINKED OXIDOREDUCTASES SUPERFAMILY PROTEIN"/>
    <property type="match status" value="1"/>
</dbReference>
<evidence type="ECO:0000256" key="5">
    <source>
        <dbReference type="ARBA" id="ARBA00022694"/>
    </source>
</evidence>
<evidence type="ECO:0000256" key="6">
    <source>
        <dbReference type="ARBA" id="ARBA00022857"/>
    </source>
</evidence>
<dbReference type="InterPro" id="IPR013785">
    <property type="entry name" value="Aldolase_TIM"/>
</dbReference>
<dbReference type="NCBIfam" id="TIGR00742">
    <property type="entry name" value="yjbN"/>
    <property type="match status" value="1"/>
</dbReference>
<dbReference type="InterPro" id="IPR001269">
    <property type="entry name" value="DUS_fam"/>
</dbReference>
<dbReference type="GO" id="GO:0017150">
    <property type="term" value="F:tRNA dihydrouridine synthase activity"/>
    <property type="evidence" value="ECO:0007669"/>
    <property type="project" value="InterPro"/>
</dbReference>
<accession>A0A1W1DHH1</accession>
<keyword evidence="2" id="KW-0820">tRNA-binding</keyword>
<keyword evidence="5" id="KW-0819">tRNA processing</keyword>
<evidence type="ECO:0000256" key="4">
    <source>
        <dbReference type="ARBA" id="ARBA00022643"/>
    </source>
</evidence>
<keyword evidence="3" id="KW-0285">Flavoprotein</keyword>
<dbReference type="PIRSF" id="PIRSF006621">
    <property type="entry name" value="Dus"/>
    <property type="match status" value="1"/>
</dbReference>
<keyword evidence="7" id="KW-0694">RNA-binding</keyword>
<dbReference type="InterPro" id="IPR004653">
    <property type="entry name" value="DusA"/>
</dbReference>
<gene>
    <name evidence="10" type="ORF">MNB_SUP05-6-535</name>
</gene>
<keyword evidence="6" id="KW-0521">NADP</keyword>
<dbReference type="InterPro" id="IPR035587">
    <property type="entry name" value="DUS-like_FMN-bd"/>
</dbReference>
<dbReference type="GO" id="GO:0000049">
    <property type="term" value="F:tRNA binding"/>
    <property type="evidence" value="ECO:0007669"/>
    <property type="project" value="UniProtKB-KW"/>
</dbReference>
<dbReference type="CDD" id="cd02801">
    <property type="entry name" value="DUS_like_FMN"/>
    <property type="match status" value="1"/>
</dbReference>
<evidence type="ECO:0000256" key="1">
    <source>
        <dbReference type="ARBA" id="ARBA00001917"/>
    </source>
</evidence>
<dbReference type="Pfam" id="PF01207">
    <property type="entry name" value="Dus"/>
    <property type="match status" value="1"/>
</dbReference>
<dbReference type="EMBL" id="FPHV01000003">
    <property type="protein sequence ID" value="SFV80738.1"/>
    <property type="molecule type" value="Genomic_DNA"/>
</dbReference>
<evidence type="ECO:0000256" key="8">
    <source>
        <dbReference type="ARBA" id="ARBA00023002"/>
    </source>
</evidence>
<sequence length="325" mass="37323">MNYPHKFSVAPMMDWTDRHCRYFYRLMSKHAQLYTEMITSKAILHGDKKRLLDYHKDEHPLVLQLGGSDPSEMAQCAKIAQDWGYDEVNINAGCPSDRVQSGSFGACLMNTPKIVAQCVDAMKQASDLPITLKSRIGVDDMESYEELANFVTTVEQAGCDTFIIHARKAWLKGLSPKENRTVPPLNYDWVYQIKQDFPKLTIGINGGINHLEDALNHLEKVDSAMLGRVIYHQPYLLTQVDKEIYQQNTLRVSREQVLLDFIEYMKNQSDQGVPIRSMTRHILGLYHGQPNAKKFRRLLSGATVELKHIYEWLDFVVQQPEEFNG</sequence>
<evidence type="ECO:0000256" key="7">
    <source>
        <dbReference type="ARBA" id="ARBA00022884"/>
    </source>
</evidence>
<protein>
    <submittedName>
        <fullName evidence="10">tRNA dihydrouridine synthase A</fullName>
    </submittedName>
</protein>
<dbReference type="Gene3D" id="3.20.20.70">
    <property type="entry name" value="Aldolase class I"/>
    <property type="match status" value="1"/>
</dbReference>
<dbReference type="GO" id="GO:0050660">
    <property type="term" value="F:flavin adenine dinucleotide binding"/>
    <property type="evidence" value="ECO:0007669"/>
    <property type="project" value="InterPro"/>
</dbReference>
<keyword evidence="8" id="KW-0560">Oxidoreductase</keyword>
<dbReference type="FunFam" id="3.20.20.70:FF:000083">
    <property type="entry name" value="tRNA-dihydrouridine(20/20a) synthase"/>
    <property type="match status" value="1"/>
</dbReference>
<keyword evidence="4" id="KW-0288">FMN</keyword>
<evidence type="ECO:0000313" key="10">
    <source>
        <dbReference type="EMBL" id="SFV80738.1"/>
    </source>
</evidence>
<dbReference type="SUPFAM" id="SSF51395">
    <property type="entry name" value="FMN-linked oxidoreductases"/>
    <property type="match status" value="1"/>
</dbReference>
<dbReference type="NCBIfam" id="NF008774">
    <property type="entry name" value="PRK11815.1"/>
    <property type="match status" value="1"/>
</dbReference>
<evidence type="ECO:0000256" key="2">
    <source>
        <dbReference type="ARBA" id="ARBA00022555"/>
    </source>
</evidence>
<feature type="domain" description="DUS-like FMN-binding" evidence="9">
    <location>
        <begin position="9"/>
        <end position="301"/>
    </location>
</feature>
<proteinExistence type="inferred from homology"/>
<dbReference type="HAMAP" id="MF_02041">
    <property type="entry name" value="DusA_subfam"/>
    <property type="match status" value="1"/>
</dbReference>
<dbReference type="PANTHER" id="PTHR42907">
    <property type="entry name" value="FMN-LINKED OXIDOREDUCTASES SUPERFAMILY PROTEIN"/>
    <property type="match status" value="1"/>
</dbReference>
<dbReference type="Gene3D" id="1.20.120.1460">
    <property type="match status" value="1"/>
</dbReference>
<reference evidence="10" key="1">
    <citation type="submission" date="2016-10" db="EMBL/GenBank/DDBJ databases">
        <authorList>
            <person name="de Groot N.N."/>
        </authorList>
    </citation>
    <scope>NUCLEOTIDE SEQUENCE</scope>
</reference>
<dbReference type="InterPro" id="IPR018517">
    <property type="entry name" value="tRNA_hU_synthase_CS"/>
</dbReference>